<evidence type="ECO:0008006" key="4">
    <source>
        <dbReference type="Google" id="ProtNLM"/>
    </source>
</evidence>
<evidence type="ECO:0000313" key="2">
    <source>
        <dbReference type="EMBL" id="WCZ32174.1"/>
    </source>
</evidence>
<feature type="transmembrane region" description="Helical" evidence="1">
    <location>
        <begin position="33"/>
        <end position="56"/>
    </location>
</feature>
<name>A0ABY7U880_9CORY</name>
<sequence>MKRTVVMAMAFFSCAVGAGFASGQEILQYYAAFGWWGVLGAIAAMALMALTTMILMRYGSFYRAASHDEVFRKVTHPAVATFLDYSITFAQFCICFVMLAGTGANLEQQWGLPAWVGSAVMVALVALVGALNVDKITDVISAVTPLIIVLFLIAAVHAYVNPPADLSASVQYAQGTIETGLPNWWVSTVNYVGINLMGCVSMGIVMGGATSIGTQAGRTGILAGVLFGTLLLMMVVALLFNAEAISTELLPTLAMVTEMNSGLGVFASVVIYLMIFSTCVGNYYSLSRRVSGSGRRFSAVAFALLALCFVLSLVDFVSLIGFVFPILGYIGIFMMGVLIYSWWRGGRGAVAVEERIPAAVGAR</sequence>
<feature type="transmembrane region" description="Helical" evidence="1">
    <location>
        <begin position="189"/>
        <end position="209"/>
    </location>
</feature>
<feature type="transmembrane region" description="Helical" evidence="1">
    <location>
        <begin position="262"/>
        <end position="285"/>
    </location>
</feature>
<feature type="transmembrane region" description="Helical" evidence="1">
    <location>
        <begin position="112"/>
        <end position="132"/>
    </location>
</feature>
<gene>
    <name evidence="2" type="ORF">CMASS_03600</name>
</gene>
<reference evidence="2 3" key="1">
    <citation type="submission" date="2020-10" db="EMBL/GenBank/DDBJ databases">
        <title>Complete genome sequence of Corynebacterium massiliense DSM 45435, type strain of Corynebacterium massiliense.</title>
        <authorList>
            <person name="Busche T."/>
            <person name="Kalinowski J."/>
            <person name="Ruckert C."/>
        </authorList>
    </citation>
    <scope>NUCLEOTIDE SEQUENCE [LARGE SCALE GENOMIC DNA]</scope>
    <source>
        <strain evidence="2 3">DSM 45435</strain>
    </source>
</reference>
<accession>A0ABY7U880</accession>
<dbReference type="RefSeq" id="WP_156831778.1">
    <property type="nucleotide sequence ID" value="NZ_ATVG01000004.1"/>
</dbReference>
<feature type="transmembrane region" description="Helical" evidence="1">
    <location>
        <begin position="139"/>
        <end position="160"/>
    </location>
</feature>
<organism evidence="2 3">
    <name type="scientific">Corynebacterium massiliense DSM 45435</name>
    <dbReference type="NCBI Taxonomy" id="1121364"/>
    <lineage>
        <taxon>Bacteria</taxon>
        <taxon>Bacillati</taxon>
        <taxon>Actinomycetota</taxon>
        <taxon>Actinomycetes</taxon>
        <taxon>Mycobacteriales</taxon>
        <taxon>Corynebacteriaceae</taxon>
        <taxon>Corynebacterium</taxon>
    </lineage>
</organism>
<dbReference type="PANTHER" id="PTHR37814">
    <property type="entry name" value="CONSERVED MEMBRANE PROTEIN"/>
    <property type="match status" value="1"/>
</dbReference>
<keyword evidence="1" id="KW-1133">Transmembrane helix</keyword>
<keyword evidence="3" id="KW-1185">Reference proteome</keyword>
<keyword evidence="1" id="KW-0812">Transmembrane</keyword>
<feature type="transmembrane region" description="Helical" evidence="1">
    <location>
        <begin position="297"/>
        <end position="314"/>
    </location>
</feature>
<dbReference type="InterPro" id="IPR038728">
    <property type="entry name" value="YkvI-like"/>
</dbReference>
<feature type="transmembrane region" description="Helical" evidence="1">
    <location>
        <begin position="320"/>
        <end position="343"/>
    </location>
</feature>
<protein>
    <recommendedName>
        <fullName evidence="4">Membrane protein YkvI</fullName>
    </recommendedName>
</protein>
<evidence type="ECO:0000313" key="3">
    <source>
        <dbReference type="Proteomes" id="UP001220064"/>
    </source>
</evidence>
<dbReference type="Proteomes" id="UP001220064">
    <property type="component" value="Chromosome"/>
</dbReference>
<dbReference type="EMBL" id="CP063189">
    <property type="protein sequence ID" value="WCZ32174.1"/>
    <property type="molecule type" value="Genomic_DNA"/>
</dbReference>
<dbReference type="PANTHER" id="PTHR37814:SF1">
    <property type="entry name" value="MEMBRANE PROTEIN"/>
    <property type="match status" value="1"/>
</dbReference>
<proteinExistence type="predicted"/>
<evidence type="ECO:0000256" key="1">
    <source>
        <dbReference type="SAM" id="Phobius"/>
    </source>
</evidence>
<feature type="transmembrane region" description="Helical" evidence="1">
    <location>
        <begin position="221"/>
        <end position="242"/>
    </location>
</feature>
<keyword evidence="1" id="KW-0472">Membrane</keyword>
<feature type="transmembrane region" description="Helical" evidence="1">
    <location>
        <begin position="77"/>
        <end position="100"/>
    </location>
</feature>